<name>A0A6M6R9D3_9VIRU</name>
<dbReference type="GO" id="GO:0005524">
    <property type="term" value="F:ATP binding"/>
    <property type="evidence" value="ECO:0007669"/>
    <property type="project" value="InterPro"/>
</dbReference>
<dbReference type="Pfam" id="PF01443">
    <property type="entry name" value="Viral_helicase1"/>
    <property type="match status" value="1"/>
</dbReference>
<dbReference type="EMBL" id="MN814317">
    <property type="protein sequence ID" value="QJZ28434.1"/>
    <property type="molecule type" value="Genomic_RNA"/>
</dbReference>
<proteinExistence type="predicted"/>
<sequence length="231" mass="25724">MDVFVKILSDFGFTRLSSSLHLPIIVHCVPGAGKSSCIRALLKADSRFVAYTLGAPDPCNLDGLCIKAFTGFTDPKSFNILDEYTRFSGDTSNFFALFGDPVQNPPRTLHRAHFKSTISKRFGKCTAQFLRGLGFEVESTKEDLVSIRGLYDFDPVGTVLYYEKEVGCLLRAHSIEAFEPEVVVGKTFETVTFVTAENHIPEEARHLVFQCLTRHRSALHLMTPDASYTST</sequence>
<reference evidence="2" key="1">
    <citation type="submission" date="2019-12" db="EMBL/GenBank/DDBJ databases">
        <title>Virome of riverside phytocommunity ecosystem of an ancient canal.</title>
        <authorList>
            <person name="Yang S."/>
            <person name="Shan T."/>
            <person name="Wang Y."/>
            <person name="Yang J."/>
            <person name="Chen X."/>
            <person name="Xiao Y."/>
            <person name="You Z."/>
            <person name="He Y."/>
            <person name="Zhao M."/>
            <person name="Lu J."/>
            <person name="Yang Z."/>
            <person name="Dai Z."/>
            <person name="Liu Q."/>
            <person name="Yao Y."/>
            <person name="Lu X."/>
            <person name="Li H."/>
            <person name="Zhou R."/>
            <person name="Li W."/>
            <person name="Zhou C."/>
            <person name="Wang X."/>
            <person name="Shen Q."/>
            <person name="Xu H."/>
            <person name="Deng X."/>
            <person name="Delwart E."/>
            <person name="Zhang W."/>
        </authorList>
    </citation>
    <scope>NUCLEOTIDE SEQUENCE</scope>
    <source>
        <strain evidence="2">Pt058-lat-1-NW</strain>
    </source>
</reference>
<feature type="domain" description="(+)RNA virus helicase C-terminal" evidence="1">
    <location>
        <begin position="1"/>
        <end position="231"/>
    </location>
</feature>
<dbReference type="PROSITE" id="PS51657">
    <property type="entry name" value="PSRV_HELICASE"/>
    <property type="match status" value="1"/>
</dbReference>
<evidence type="ECO:0000259" key="1">
    <source>
        <dbReference type="PROSITE" id="PS51657"/>
    </source>
</evidence>
<organism evidence="2">
    <name type="scientific">Chrysanthemum indicum carlavirus</name>
    <dbReference type="NCBI Taxonomy" id="2738902"/>
    <lineage>
        <taxon>Viruses</taxon>
        <taxon>Riboviria</taxon>
        <taxon>Orthornavirae</taxon>
        <taxon>Kitrinoviricota</taxon>
        <taxon>Alsuviricetes</taxon>
        <taxon>Tymovirales</taxon>
        <taxon>Betaflexiviridae</taxon>
        <taxon>Quinvirinae</taxon>
        <taxon>Carlavirus</taxon>
    </lineage>
</organism>
<protein>
    <recommendedName>
        <fullName evidence="1">(+)RNA virus helicase C-terminal domain-containing protein</fullName>
    </recommendedName>
</protein>
<evidence type="ECO:0000313" key="2">
    <source>
        <dbReference type="EMBL" id="QJZ28434.1"/>
    </source>
</evidence>
<accession>A0A6M6R9D3</accession>
<dbReference type="InterPro" id="IPR027351">
    <property type="entry name" value="(+)RNA_virus_helicase_core_dom"/>
</dbReference>